<comment type="caution">
    <text evidence="1">The sequence shown here is derived from an EMBL/GenBank/DDBJ whole genome shotgun (WGS) entry which is preliminary data.</text>
</comment>
<gene>
    <name evidence="1" type="ORF">GMARGA_LOCUS43884</name>
</gene>
<name>A0ABN7XIE3_GIGMA</name>
<keyword evidence="2" id="KW-1185">Reference proteome</keyword>
<sequence length="41" mass="4715">ELKLICYLESDKLTYGLTCQIDPPIPFGLLQLNLDYLHTYG</sequence>
<evidence type="ECO:0000313" key="2">
    <source>
        <dbReference type="Proteomes" id="UP000789901"/>
    </source>
</evidence>
<protein>
    <submittedName>
        <fullName evidence="1">28287_t:CDS:1</fullName>
    </submittedName>
</protein>
<dbReference type="Proteomes" id="UP000789901">
    <property type="component" value="Unassembled WGS sequence"/>
</dbReference>
<reference evidence="1 2" key="1">
    <citation type="submission" date="2021-06" db="EMBL/GenBank/DDBJ databases">
        <authorList>
            <person name="Kallberg Y."/>
            <person name="Tangrot J."/>
            <person name="Rosling A."/>
        </authorList>
    </citation>
    <scope>NUCLEOTIDE SEQUENCE [LARGE SCALE GENOMIC DNA]</scope>
    <source>
        <strain evidence="1 2">120-4 pot B 10/14</strain>
    </source>
</reference>
<feature type="non-terminal residue" evidence="1">
    <location>
        <position position="41"/>
    </location>
</feature>
<dbReference type="EMBL" id="CAJVQB010145516">
    <property type="protein sequence ID" value="CAG8855063.1"/>
    <property type="molecule type" value="Genomic_DNA"/>
</dbReference>
<evidence type="ECO:0000313" key="1">
    <source>
        <dbReference type="EMBL" id="CAG8855063.1"/>
    </source>
</evidence>
<feature type="non-terminal residue" evidence="1">
    <location>
        <position position="1"/>
    </location>
</feature>
<accession>A0ABN7XIE3</accession>
<proteinExistence type="predicted"/>
<organism evidence="1 2">
    <name type="scientific">Gigaspora margarita</name>
    <dbReference type="NCBI Taxonomy" id="4874"/>
    <lineage>
        <taxon>Eukaryota</taxon>
        <taxon>Fungi</taxon>
        <taxon>Fungi incertae sedis</taxon>
        <taxon>Mucoromycota</taxon>
        <taxon>Glomeromycotina</taxon>
        <taxon>Glomeromycetes</taxon>
        <taxon>Diversisporales</taxon>
        <taxon>Gigasporaceae</taxon>
        <taxon>Gigaspora</taxon>
    </lineage>
</organism>